<name>A0A1G2G7R5_9BACT</name>
<evidence type="ECO:0000313" key="2">
    <source>
        <dbReference type="Proteomes" id="UP000176576"/>
    </source>
</evidence>
<protein>
    <submittedName>
        <fullName evidence="1">Uncharacterized protein</fullName>
    </submittedName>
</protein>
<dbReference type="AlphaFoldDB" id="A0A1G2G7R5"/>
<dbReference type="Proteomes" id="UP000176576">
    <property type="component" value="Unassembled WGS sequence"/>
</dbReference>
<accession>A0A1G2G7R5</accession>
<sequence>MFLLPTYTEAMLTKEDITNIKDALTPEFSDVNSRIDGVMSEVRSVNSRLDAIEKDIKSVVRIYNLDEEMAAVYERLKRVEIATGIGQN</sequence>
<organism evidence="1 2">
    <name type="scientific">Candidatus Ryanbacteria bacterium RIFCSPHIGHO2_02_FULL_45_13b</name>
    <dbReference type="NCBI Taxonomy" id="1802117"/>
    <lineage>
        <taxon>Bacteria</taxon>
        <taxon>Candidatus Ryaniibacteriota</taxon>
    </lineage>
</organism>
<reference evidence="1 2" key="1">
    <citation type="journal article" date="2016" name="Nat. Commun.">
        <title>Thousands of microbial genomes shed light on interconnected biogeochemical processes in an aquifer system.</title>
        <authorList>
            <person name="Anantharaman K."/>
            <person name="Brown C.T."/>
            <person name="Hug L.A."/>
            <person name="Sharon I."/>
            <person name="Castelle C.J."/>
            <person name="Probst A.J."/>
            <person name="Thomas B.C."/>
            <person name="Singh A."/>
            <person name="Wilkins M.J."/>
            <person name="Karaoz U."/>
            <person name="Brodie E.L."/>
            <person name="Williams K.H."/>
            <person name="Hubbard S.S."/>
            <person name="Banfield J.F."/>
        </authorList>
    </citation>
    <scope>NUCLEOTIDE SEQUENCE [LARGE SCALE GENOMIC DNA]</scope>
</reference>
<dbReference type="Gene3D" id="1.20.5.1070">
    <property type="entry name" value="Head and neck region of the ectodomain of NDV fusion glycoprotein"/>
    <property type="match status" value="1"/>
</dbReference>
<proteinExistence type="predicted"/>
<comment type="caution">
    <text evidence="1">The sequence shown here is derived from an EMBL/GenBank/DDBJ whole genome shotgun (WGS) entry which is preliminary data.</text>
</comment>
<dbReference type="STRING" id="1802117.A3J54_02715"/>
<dbReference type="EMBL" id="MHNN01000012">
    <property type="protein sequence ID" value="OGZ46299.1"/>
    <property type="molecule type" value="Genomic_DNA"/>
</dbReference>
<gene>
    <name evidence="1" type="ORF">A3J54_02715</name>
</gene>
<evidence type="ECO:0000313" key="1">
    <source>
        <dbReference type="EMBL" id="OGZ46299.1"/>
    </source>
</evidence>